<comment type="caution">
    <text evidence="2">The sequence shown here is derived from an EMBL/GenBank/DDBJ whole genome shotgun (WGS) entry which is preliminary data.</text>
</comment>
<dbReference type="InterPro" id="IPR036514">
    <property type="entry name" value="SGNH_hydro_sf"/>
</dbReference>
<dbReference type="CDD" id="cd00229">
    <property type="entry name" value="SGNH_hydrolase"/>
    <property type="match status" value="1"/>
</dbReference>
<organism evidence="2 3">
    <name type="scientific">Ravibacter arvi</name>
    <dbReference type="NCBI Taxonomy" id="2051041"/>
    <lineage>
        <taxon>Bacteria</taxon>
        <taxon>Pseudomonadati</taxon>
        <taxon>Bacteroidota</taxon>
        <taxon>Cytophagia</taxon>
        <taxon>Cytophagales</taxon>
        <taxon>Spirosomataceae</taxon>
        <taxon>Ravibacter</taxon>
    </lineage>
</organism>
<keyword evidence="1" id="KW-1133">Transmembrane helix</keyword>
<dbReference type="SUPFAM" id="SSF52266">
    <property type="entry name" value="SGNH hydrolase"/>
    <property type="match status" value="1"/>
</dbReference>
<accession>A0ABP8M1L3</accession>
<gene>
    <name evidence="2" type="ORF">GCM10023091_29850</name>
</gene>
<feature type="transmembrane region" description="Helical" evidence="1">
    <location>
        <begin position="43"/>
        <end position="68"/>
    </location>
</feature>
<feature type="transmembrane region" description="Helical" evidence="1">
    <location>
        <begin position="80"/>
        <end position="101"/>
    </location>
</feature>
<dbReference type="Proteomes" id="UP001501508">
    <property type="component" value="Unassembled WGS sequence"/>
</dbReference>
<evidence type="ECO:0000256" key="1">
    <source>
        <dbReference type="SAM" id="Phobius"/>
    </source>
</evidence>
<keyword evidence="1" id="KW-0472">Membrane</keyword>
<evidence type="ECO:0000313" key="3">
    <source>
        <dbReference type="Proteomes" id="UP001501508"/>
    </source>
</evidence>
<keyword evidence="3" id="KW-1185">Reference proteome</keyword>
<dbReference type="RefSeq" id="WP_345030609.1">
    <property type="nucleotide sequence ID" value="NZ_BAABEY010000028.1"/>
</dbReference>
<sequence length="370" mass="41778">MMSKLVSSIFRICLLGAFFVLLFLPDRVGITLSYPQYPLSDSLFLRLCKTVFWVLVAVELLRCFYYGVVKNTKRGWVSNLMTLLFPLSLFLIFVEVIFMFVPQSHEGVLSKASQIWWSKYWKPLNALGYRDREPQPAPGKKQVLVIGDSFSAGHGLKTVDERFSNQLEKKLGEGYEVRNLGVSGSDTGDEAKRLAEYPVKPDVIVLQYFPNDIERVAQANGLKITGGQPFDDVKGIAEQVVRRFYLPNFIYWQLPHAQFSTFDQFVEKAYSDSTVLKNHFSDLSKILAYGDSTGAPVCAVFVPFLFQLDKSEGYTRPVEDFLKEKGVKVITLKKEIAAIPEKERIVGKNDGHASAAVNAVIADKLYEIIK</sequence>
<proteinExistence type="predicted"/>
<protein>
    <recommendedName>
        <fullName evidence="4">SGNH hydrolase-type esterase domain-containing protein</fullName>
    </recommendedName>
</protein>
<keyword evidence="1" id="KW-0812">Transmembrane</keyword>
<name>A0ABP8M1L3_9BACT</name>
<dbReference type="EMBL" id="BAABEY010000028">
    <property type="protein sequence ID" value="GAA4442667.1"/>
    <property type="molecule type" value="Genomic_DNA"/>
</dbReference>
<reference evidence="3" key="1">
    <citation type="journal article" date="2019" name="Int. J. Syst. Evol. Microbiol.">
        <title>The Global Catalogue of Microorganisms (GCM) 10K type strain sequencing project: providing services to taxonomists for standard genome sequencing and annotation.</title>
        <authorList>
            <consortium name="The Broad Institute Genomics Platform"/>
            <consortium name="The Broad Institute Genome Sequencing Center for Infectious Disease"/>
            <person name="Wu L."/>
            <person name="Ma J."/>
        </authorList>
    </citation>
    <scope>NUCLEOTIDE SEQUENCE [LARGE SCALE GENOMIC DNA]</scope>
    <source>
        <strain evidence="3">JCM 31920</strain>
    </source>
</reference>
<dbReference type="Gene3D" id="3.40.50.1110">
    <property type="entry name" value="SGNH hydrolase"/>
    <property type="match status" value="1"/>
</dbReference>
<evidence type="ECO:0000313" key="2">
    <source>
        <dbReference type="EMBL" id="GAA4442667.1"/>
    </source>
</evidence>
<evidence type="ECO:0008006" key="4">
    <source>
        <dbReference type="Google" id="ProtNLM"/>
    </source>
</evidence>